<sequence length="198" mass="20933">WIPASKIPDARRAPCPLLNTLANHGFISRDGKGITKTNFTDGIATALNVDPSFAAIITNGAIGALGAPANESASFSLDQLDVHDVDEHDASLTRLDKIQGQTLTVQPSLVDALLADSDTGFITTNSLAISRVRREKESVAAGSPPLSDHFVGVSLGEAAFVLLVTGLGEGAARQAKKDIVKAWLDEERFPVELGYQRS</sequence>
<evidence type="ECO:0000256" key="2">
    <source>
        <dbReference type="ARBA" id="ARBA00022559"/>
    </source>
</evidence>
<reference evidence="9" key="1">
    <citation type="journal article" date="2020" name="Stud. Mycol.">
        <title>101 Dothideomycetes genomes: a test case for predicting lifestyles and emergence of pathogens.</title>
        <authorList>
            <person name="Haridas S."/>
            <person name="Albert R."/>
            <person name="Binder M."/>
            <person name="Bloem J."/>
            <person name="Labutti K."/>
            <person name="Salamov A."/>
            <person name="Andreopoulos B."/>
            <person name="Baker S."/>
            <person name="Barry K."/>
            <person name="Bills G."/>
            <person name="Bluhm B."/>
            <person name="Cannon C."/>
            <person name="Castanera R."/>
            <person name="Culley D."/>
            <person name="Daum C."/>
            <person name="Ezra D."/>
            <person name="Gonzalez J."/>
            <person name="Henrissat B."/>
            <person name="Kuo A."/>
            <person name="Liang C."/>
            <person name="Lipzen A."/>
            <person name="Lutzoni F."/>
            <person name="Magnuson J."/>
            <person name="Mondo S."/>
            <person name="Nolan M."/>
            <person name="Ohm R."/>
            <person name="Pangilinan J."/>
            <person name="Park H.-J."/>
            <person name="Ramirez L."/>
            <person name="Alfaro M."/>
            <person name="Sun H."/>
            <person name="Tritt A."/>
            <person name="Yoshinaga Y."/>
            <person name="Zwiers L.-H."/>
            <person name="Turgeon B."/>
            <person name="Goodwin S."/>
            <person name="Spatafora J."/>
            <person name="Crous P."/>
            <person name="Grigoriev I."/>
        </authorList>
    </citation>
    <scope>NUCLEOTIDE SEQUENCE</scope>
    <source>
        <strain evidence="9">CBS 115976</strain>
    </source>
</reference>
<keyword evidence="3" id="KW-0349">Heme</keyword>
<dbReference type="PANTHER" id="PTHR33577:SF9">
    <property type="entry name" value="PEROXIDASE STCC"/>
    <property type="match status" value="1"/>
</dbReference>
<gene>
    <name evidence="9" type="ORF">BT63DRAFT_362803</name>
</gene>
<dbReference type="EMBL" id="MU004233">
    <property type="protein sequence ID" value="KAF2670824.1"/>
    <property type="molecule type" value="Genomic_DNA"/>
</dbReference>
<dbReference type="GO" id="GO:0004601">
    <property type="term" value="F:peroxidase activity"/>
    <property type="evidence" value="ECO:0007669"/>
    <property type="project" value="UniProtKB-KW"/>
</dbReference>
<dbReference type="GO" id="GO:0046872">
    <property type="term" value="F:metal ion binding"/>
    <property type="evidence" value="ECO:0007669"/>
    <property type="project" value="UniProtKB-KW"/>
</dbReference>
<dbReference type="InterPro" id="IPR000028">
    <property type="entry name" value="Chloroperoxidase"/>
</dbReference>
<evidence type="ECO:0000259" key="8">
    <source>
        <dbReference type="PROSITE" id="PS51405"/>
    </source>
</evidence>
<evidence type="ECO:0000256" key="3">
    <source>
        <dbReference type="ARBA" id="ARBA00022617"/>
    </source>
</evidence>
<feature type="domain" description="Heme haloperoxidase family profile" evidence="8">
    <location>
        <begin position="1"/>
        <end position="198"/>
    </location>
</feature>
<keyword evidence="2 9" id="KW-0575">Peroxidase</keyword>
<keyword evidence="10" id="KW-1185">Reference proteome</keyword>
<dbReference type="SUPFAM" id="SSF47571">
    <property type="entry name" value="Cloroperoxidase"/>
    <property type="match status" value="1"/>
</dbReference>
<evidence type="ECO:0000256" key="4">
    <source>
        <dbReference type="ARBA" id="ARBA00022723"/>
    </source>
</evidence>
<protein>
    <submittedName>
        <fullName evidence="9">Cloroperoxidase</fullName>
    </submittedName>
</protein>
<evidence type="ECO:0000256" key="1">
    <source>
        <dbReference type="ARBA" id="ARBA00001970"/>
    </source>
</evidence>
<keyword evidence="6" id="KW-0408">Iron</keyword>
<keyword evidence="4" id="KW-0479">Metal-binding</keyword>
<organism evidence="9 10">
    <name type="scientific">Microthyrium microscopicum</name>
    <dbReference type="NCBI Taxonomy" id="703497"/>
    <lineage>
        <taxon>Eukaryota</taxon>
        <taxon>Fungi</taxon>
        <taxon>Dikarya</taxon>
        <taxon>Ascomycota</taxon>
        <taxon>Pezizomycotina</taxon>
        <taxon>Dothideomycetes</taxon>
        <taxon>Dothideomycetes incertae sedis</taxon>
        <taxon>Microthyriales</taxon>
        <taxon>Microthyriaceae</taxon>
        <taxon>Microthyrium</taxon>
    </lineage>
</organism>
<dbReference type="Gene3D" id="1.10.489.10">
    <property type="entry name" value="Chloroperoxidase-like"/>
    <property type="match status" value="1"/>
</dbReference>
<accession>A0A6A6UIV6</accession>
<feature type="non-terminal residue" evidence="9">
    <location>
        <position position="1"/>
    </location>
</feature>
<dbReference type="OrthoDB" id="407298at2759"/>
<dbReference type="PANTHER" id="PTHR33577">
    <property type="entry name" value="STERIGMATOCYSTIN BIOSYNTHESIS PEROXIDASE STCC-RELATED"/>
    <property type="match status" value="1"/>
</dbReference>
<evidence type="ECO:0000313" key="9">
    <source>
        <dbReference type="EMBL" id="KAF2670824.1"/>
    </source>
</evidence>
<dbReference type="Proteomes" id="UP000799302">
    <property type="component" value="Unassembled WGS sequence"/>
</dbReference>
<proteinExistence type="inferred from homology"/>
<evidence type="ECO:0000313" key="10">
    <source>
        <dbReference type="Proteomes" id="UP000799302"/>
    </source>
</evidence>
<dbReference type="AlphaFoldDB" id="A0A6A6UIV6"/>
<comment type="similarity">
    <text evidence="7">Belongs to the chloroperoxidase family.</text>
</comment>
<dbReference type="PROSITE" id="PS51405">
    <property type="entry name" value="HEME_HALOPEROXIDASE"/>
    <property type="match status" value="1"/>
</dbReference>
<name>A0A6A6UIV6_9PEZI</name>
<feature type="non-terminal residue" evidence="9">
    <location>
        <position position="198"/>
    </location>
</feature>
<keyword evidence="5" id="KW-0560">Oxidoreductase</keyword>
<evidence type="ECO:0000256" key="5">
    <source>
        <dbReference type="ARBA" id="ARBA00023002"/>
    </source>
</evidence>
<dbReference type="InterPro" id="IPR036851">
    <property type="entry name" value="Chloroperoxidase-like_sf"/>
</dbReference>
<comment type="cofactor">
    <cofactor evidence="1">
        <name>heme b</name>
        <dbReference type="ChEBI" id="CHEBI:60344"/>
    </cofactor>
</comment>
<evidence type="ECO:0000256" key="7">
    <source>
        <dbReference type="ARBA" id="ARBA00025795"/>
    </source>
</evidence>
<dbReference type="Pfam" id="PF01328">
    <property type="entry name" value="Peroxidase_2"/>
    <property type="match status" value="1"/>
</dbReference>
<evidence type="ECO:0000256" key="6">
    <source>
        <dbReference type="ARBA" id="ARBA00023004"/>
    </source>
</evidence>